<dbReference type="InterPro" id="IPR013154">
    <property type="entry name" value="ADH-like_N"/>
</dbReference>
<evidence type="ECO:0000259" key="2">
    <source>
        <dbReference type="SMART" id="SM00829"/>
    </source>
</evidence>
<dbReference type="PANTHER" id="PTHR44154:SF1">
    <property type="entry name" value="QUINONE OXIDOREDUCTASE"/>
    <property type="match status" value="1"/>
</dbReference>
<keyword evidence="1" id="KW-0521">NADP</keyword>
<evidence type="ECO:0000313" key="3">
    <source>
        <dbReference type="Proteomes" id="UP000887540"/>
    </source>
</evidence>
<dbReference type="PANTHER" id="PTHR44154">
    <property type="entry name" value="QUINONE OXIDOREDUCTASE"/>
    <property type="match status" value="1"/>
</dbReference>
<dbReference type="Proteomes" id="UP000887540">
    <property type="component" value="Unplaced"/>
</dbReference>
<dbReference type="Gene3D" id="3.90.180.10">
    <property type="entry name" value="Medium-chain alcohol dehydrogenases, catalytic domain"/>
    <property type="match status" value="2"/>
</dbReference>
<dbReference type="InterPro" id="IPR011032">
    <property type="entry name" value="GroES-like_sf"/>
</dbReference>
<dbReference type="GO" id="GO:0005829">
    <property type="term" value="C:cytosol"/>
    <property type="evidence" value="ECO:0007669"/>
    <property type="project" value="TreeGrafter"/>
</dbReference>
<sequence>MPEINENQVLVKVKAVGVNPYEVHIREGTYPLLPELPYVPGGEGAGDSFSQGAALGVAYITAYRSIFFHGHGAPGQTIFIHGASGGVGIASVQLAHAKGLKVIGTAGTNEGLKLVRENGAEAVFNHREKDYVQQIKEKYPNGFDIILEMLANQNLNTDANLIAKAGRIVIIGSRDMCNFDARKIMSKEASITGVARLLTTTNEQYLEWGQELTDLWTQHKINPIVGTELPLEKLAEAHELIMNPAKTSAGKIVIKI</sequence>
<dbReference type="SUPFAM" id="SSF50129">
    <property type="entry name" value="GroES-like"/>
    <property type="match status" value="1"/>
</dbReference>
<dbReference type="FunFam" id="3.40.50.720:FF:000244">
    <property type="entry name" value="quinone oxidoreductase"/>
    <property type="match status" value="1"/>
</dbReference>
<dbReference type="Gene3D" id="3.40.50.720">
    <property type="entry name" value="NAD(P)-binding Rossmann-like Domain"/>
    <property type="match status" value="1"/>
</dbReference>
<evidence type="ECO:0000313" key="4">
    <source>
        <dbReference type="WBParaSite" id="ACRNAN_scaffold7021.g11338.t1"/>
    </source>
</evidence>
<proteinExistence type="predicted"/>
<dbReference type="GO" id="GO:0003960">
    <property type="term" value="F:quinone reductase (NADPH) activity"/>
    <property type="evidence" value="ECO:0007669"/>
    <property type="project" value="TreeGrafter"/>
</dbReference>
<accession>A0A914EBA0</accession>
<keyword evidence="3" id="KW-1185">Reference proteome</keyword>
<dbReference type="CDD" id="cd08253">
    <property type="entry name" value="zeta_crystallin"/>
    <property type="match status" value="1"/>
</dbReference>
<dbReference type="GO" id="GO:0003730">
    <property type="term" value="F:mRNA 3'-UTR binding"/>
    <property type="evidence" value="ECO:0007669"/>
    <property type="project" value="TreeGrafter"/>
</dbReference>
<dbReference type="Pfam" id="PF08240">
    <property type="entry name" value="ADH_N"/>
    <property type="match status" value="1"/>
</dbReference>
<protein>
    <submittedName>
        <fullName evidence="4">Enoyl reductase (ER) domain-containing protein</fullName>
    </submittedName>
</protein>
<dbReference type="SUPFAM" id="SSF51735">
    <property type="entry name" value="NAD(P)-binding Rossmann-fold domains"/>
    <property type="match status" value="1"/>
</dbReference>
<name>A0A914EBA0_9BILA</name>
<reference evidence="4" key="1">
    <citation type="submission" date="2022-11" db="UniProtKB">
        <authorList>
            <consortium name="WormBaseParasite"/>
        </authorList>
    </citation>
    <scope>IDENTIFICATION</scope>
</reference>
<evidence type="ECO:0000256" key="1">
    <source>
        <dbReference type="ARBA" id="ARBA00022857"/>
    </source>
</evidence>
<dbReference type="InterPro" id="IPR013149">
    <property type="entry name" value="ADH-like_C"/>
</dbReference>
<dbReference type="AlphaFoldDB" id="A0A914EBA0"/>
<dbReference type="GO" id="GO:0070402">
    <property type="term" value="F:NADPH binding"/>
    <property type="evidence" value="ECO:0007669"/>
    <property type="project" value="TreeGrafter"/>
</dbReference>
<dbReference type="InterPro" id="IPR051603">
    <property type="entry name" value="Zinc-ADH_QOR/CCCR"/>
</dbReference>
<dbReference type="InterPro" id="IPR020843">
    <property type="entry name" value="ER"/>
</dbReference>
<organism evidence="3 4">
    <name type="scientific">Acrobeloides nanus</name>
    <dbReference type="NCBI Taxonomy" id="290746"/>
    <lineage>
        <taxon>Eukaryota</taxon>
        <taxon>Metazoa</taxon>
        <taxon>Ecdysozoa</taxon>
        <taxon>Nematoda</taxon>
        <taxon>Chromadorea</taxon>
        <taxon>Rhabditida</taxon>
        <taxon>Tylenchina</taxon>
        <taxon>Cephalobomorpha</taxon>
        <taxon>Cephaloboidea</taxon>
        <taxon>Cephalobidae</taxon>
        <taxon>Acrobeloides</taxon>
    </lineage>
</organism>
<dbReference type="WBParaSite" id="ACRNAN_scaffold7021.g11338.t1">
    <property type="protein sequence ID" value="ACRNAN_scaffold7021.g11338.t1"/>
    <property type="gene ID" value="ACRNAN_scaffold7021.g11338"/>
</dbReference>
<dbReference type="SMART" id="SM00829">
    <property type="entry name" value="PKS_ER"/>
    <property type="match status" value="1"/>
</dbReference>
<feature type="domain" description="Enoyl reductase (ER)" evidence="2">
    <location>
        <begin position="2"/>
        <end position="254"/>
    </location>
</feature>
<dbReference type="InterPro" id="IPR036291">
    <property type="entry name" value="NAD(P)-bd_dom_sf"/>
</dbReference>
<dbReference type="Pfam" id="PF00107">
    <property type="entry name" value="ADH_zinc_N"/>
    <property type="match status" value="1"/>
</dbReference>